<keyword evidence="3" id="KW-1185">Reference proteome</keyword>
<dbReference type="SUPFAM" id="SSF52058">
    <property type="entry name" value="L domain-like"/>
    <property type="match status" value="1"/>
</dbReference>
<dbReference type="InterPro" id="IPR032675">
    <property type="entry name" value="LRR_dom_sf"/>
</dbReference>
<dbReference type="Proteomes" id="UP001153620">
    <property type="component" value="Chromosome 4"/>
</dbReference>
<sequence>MSKSFLLILNSIFLLNSSSSIVLDCSFNSNTAYAVLGKVYQCNVQNSLSVNSRDDLVIESGNGAHASLKTNDDVISFQAYNKGAQFFPRGLDKVFKNLRSIYIYLSKIQEVKQIDLKSLPNLIYFDIRESEIRYFEDGIFDFNPNLEVIWLTGNKIFHFDTNVFKNLNKISYLGLTSNVCMNTEVGGNLVEAKALIDSVKVKCFDSEFYEFKENLKKLEIEEENLKLENLKNWSEKFENLENYFKNSRFSNLNYFKHKFEHLKRKLPTLLIIFLSQLEHNLQNSQSCSAVDEKLSSMPQNFAQLAHNLVNIDEKLTKLTFNFDNFKDQVEDVKNIPAIMSKRLHKFEIDQKAIKSKIYSIDEKINKIIEILQVET</sequence>
<feature type="chain" id="PRO_5040384988" evidence="1">
    <location>
        <begin position="21"/>
        <end position="375"/>
    </location>
</feature>
<reference evidence="2" key="1">
    <citation type="submission" date="2022-01" db="EMBL/GenBank/DDBJ databases">
        <authorList>
            <person name="King R."/>
        </authorList>
    </citation>
    <scope>NUCLEOTIDE SEQUENCE</scope>
</reference>
<organism evidence="2 3">
    <name type="scientific">Chironomus riparius</name>
    <dbReference type="NCBI Taxonomy" id="315576"/>
    <lineage>
        <taxon>Eukaryota</taxon>
        <taxon>Metazoa</taxon>
        <taxon>Ecdysozoa</taxon>
        <taxon>Arthropoda</taxon>
        <taxon>Hexapoda</taxon>
        <taxon>Insecta</taxon>
        <taxon>Pterygota</taxon>
        <taxon>Neoptera</taxon>
        <taxon>Endopterygota</taxon>
        <taxon>Diptera</taxon>
        <taxon>Nematocera</taxon>
        <taxon>Chironomoidea</taxon>
        <taxon>Chironomidae</taxon>
        <taxon>Chironominae</taxon>
        <taxon>Chironomus</taxon>
    </lineage>
</organism>
<dbReference type="AlphaFoldDB" id="A0A9P0JF37"/>
<keyword evidence="1" id="KW-0732">Signal</keyword>
<dbReference type="Gene3D" id="3.80.10.10">
    <property type="entry name" value="Ribonuclease Inhibitor"/>
    <property type="match status" value="1"/>
</dbReference>
<proteinExistence type="predicted"/>
<dbReference type="EMBL" id="OU895880">
    <property type="protein sequence ID" value="CAH1734269.1"/>
    <property type="molecule type" value="Genomic_DNA"/>
</dbReference>
<name>A0A9P0JF37_9DIPT</name>
<evidence type="ECO:0000256" key="1">
    <source>
        <dbReference type="SAM" id="SignalP"/>
    </source>
</evidence>
<reference evidence="2" key="2">
    <citation type="submission" date="2022-10" db="EMBL/GenBank/DDBJ databases">
        <authorList>
            <consortium name="ENA_rothamsted_submissions"/>
            <consortium name="culmorum"/>
            <person name="King R."/>
        </authorList>
    </citation>
    <scope>NUCLEOTIDE SEQUENCE</scope>
</reference>
<evidence type="ECO:0000313" key="2">
    <source>
        <dbReference type="EMBL" id="CAH1734269.1"/>
    </source>
</evidence>
<accession>A0A9P0JF37</accession>
<feature type="signal peptide" evidence="1">
    <location>
        <begin position="1"/>
        <end position="20"/>
    </location>
</feature>
<evidence type="ECO:0000313" key="3">
    <source>
        <dbReference type="Proteomes" id="UP001153620"/>
    </source>
</evidence>
<protein>
    <submittedName>
        <fullName evidence="2">Uncharacterized protein</fullName>
    </submittedName>
</protein>
<gene>
    <name evidence="2" type="ORF">CHIRRI_LOCUS13586</name>
</gene>